<dbReference type="ESTHER" id="9myco-a0a179v7t8">
    <property type="family name" value="Carb_B_Bacteria"/>
</dbReference>
<comment type="similarity">
    <text evidence="1 3">Belongs to the type-B carboxylesterase/lipase family.</text>
</comment>
<dbReference type="PANTHER" id="PTHR43142">
    <property type="entry name" value="CARBOXYLIC ESTER HYDROLASE"/>
    <property type="match status" value="1"/>
</dbReference>
<proteinExistence type="inferred from homology"/>
<dbReference type="AlphaFoldDB" id="A0A179V7T8"/>
<dbReference type="Gene3D" id="3.40.50.1820">
    <property type="entry name" value="alpha/beta hydrolase"/>
    <property type="match status" value="2"/>
</dbReference>
<evidence type="ECO:0000313" key="5">
    <source>
        <dbReference type="EMBL" id="OAT67960.1"/>
    </source>
</evidence>
<protein>
    <recommendedName>
        <fullName evidence="3">Carboxylic ester hydrolase</fullName>
        <ecNumber evidence="3">3.1.1.-</ecNumber>
    </recommendedName>
</protein>
<dbReference type="InterPro" id="IPR002018">
    <property type="entry name" value="CarbesteraseB"/>
</dbReference>
<dbReference type="EMBL" id="LQYE01000027">
    <property type="protein sequence ID" value="OAT67960.1"/>
    <property type="molecule type" value="Genomic_DNA"/>
</dbReference>
<sequence length="413" mass="44725">MICKQFRYATAERFGNPRLAGNLDEVSEPDLLESYQPAETFMDTVLGKPRGRLSQGEDCLQLRVNTNDPSGRRPVMVYVHGGGFFTGSGLWPWYSQHRLVLEHDVVAVNINYRLGALGLAVIPGVCQGNIALLDQIAALEWVQRYIEMFGGDPENVTVYGQSAGAMSILNLLRSSAATGLFHRAILQSPLPEYAATDLATNRQRTGLVWECSVAPDELPDVASFPADQLAEGYGQAMTEATLGGGETLLAPVIGQAPLEGPADWHVEGVDVLAGWTHHEMGFWGVDREHVVAETAKYFAVPITQRLTEFAKLGANVAGYRIDWEPKGSTFGACHCVELPLLLGTEQDWDGAPILGAETGYQDALGLTMRRQWAQFATTGNIDPALATPDGIRYGIGPAGIADLRLGHEAPPRV</sequence>
<organism evidence="5 6">
    <name type="scientific">Mycobacteroides immunogenum</name>
    <dbReference type="NCBI Taxonomy" id="83262"/>
    <lineage>
        <taxon>Bacteria</taxon>
        <taxon>Bacillati</taxon>
        <taxon>Actinomycetota</taxon>
        <taxon>Actinomycetes</taxon>
        <taxon>Mycobacteriales</taxon>
        <taxon>Mycobacteriaceae</taxon>
        <taxon>Mycobacteroides</taxon>
    </lineage>
</organism>
<dbReference type="PROSITE" id="PS00122">
    <property type="entry name" value="CARBOXYLESTERASE_B_1"/>
    <property type="match status" value="1"/>
</dbReference>
<dbReference type="GO" id="GO:0016787">
    <property type="term" value="F:hydrolase activity"/>
    <property type="evidence" value="ECO:0007669"/>
    <property type="project" value="UniProtKB-KW"/>
</dbReference>
<evidence type="ECO:0000259" key="4">
    <source>
        <dbReference type="Pfam" id="PF00135"/>
    </source>
</evidence>
<evidence type="ECO:0000256" key="2">
    <source>
        <dbReference type="ARBA" id="ARBA00022801"/>
    </source>
</evidence>
<dbReference type="Pfam" id="PF00135">
    <property type="entry name" value="COesterase"/>
    <property type="match status" value="1"/>
</dbReference>
<dbReference type="SUPFAM" id="SSF53474">
    <property type="entry name" value="alpha/beta-Hydrolases"/>
    <property type="match status" value="1"/>
</dbReference>
<dbReference type="InterPro" id="IPR029058">
    <property type="entry name" value="AB_hydrolase_fold"/>
</dbReference>
<evidence type="ECO:0000256" key="1">
    <source>
        <dbReference type="ARBA" id="ARBA00005964"/>
    </source>
</evidence>
<feature type="domain" description="Carboxylesterase type B" evidence="4">
    <location>
        <begin position="49"/>
        <end position="283"/>
    </location>
</feature>
<evidence type="ECO:0000313" key="6">
    <source>
        <dbReference type="Proteomes" id="UP000186919"/>
    </source>
</evidence>
<evidence type="ECO:0000256" key="3">
    <source>
        <dbReference type="RuleBase" id="RU361235"/>
    </source>
</evidence>
<comment type="caution">
    <text evidence="5">The sequence shown here is derived from an EMBL/GenBank/DDBJ whole genome shotgun (WGS) entry which is preliminary data.</text>
</comment>
<reference evidence="5 6" key="1">
    <citation type="submission" date="2016-01" db="EMBL/GenBank/DDBJ databases">
        <title>Mycobacterium immunogenum strain CD11_6 genome sequencing and assembly.</title>
        <authorList>
            <person name="Kaur G."/>
            <person name="Nair G.R."/>
            <person name="Mayilraj S."/>
        </authorList>
    </citation>
    <scope>NUCLEOTIDE SEQUENCE [LARGE SCALE GENOMIC DNA]</scope>
    <source>
        <strain evidence="5 6">CD11-6</strain>
    </source>
</reference>
<dbReference type="EC" id="3.1.1.-" evidence="3"/>
<dbReference type="Proteomes" id="UP000186919">
    <property type="component" value="Unassembled WGS sequence"/>
</dbReference>
<dbReference type="PANTHER" id="PTHR43142:SF1">
    <property type="entry name" value="CARBOXYLIC ESTER HYDROLASE"/>
    <property type="match status" value="1"/>
</dbReference>
<dbReference type="RefSeq" id="WP_064630769.1">
    <property type="nucleotide sequence ID" value="NZ_LQYE01000027.1"/>
</dbReference>
<accession>A0A179V7T8</accession>
<keyword evidence="2 3" id="KW-0378">Hydrolase</keyword>
<name>A0A179V7T8_9MYCO</name>
<dbReference type="InterPro" id="IPR019826">
    <property type="entry name" value="Carboxylesterase_B_AS"/>
</dbReference>
<gene>
    <name evidence="5" type="ORF">AWB85_08790</name>
</gene>